<dbReference type="Proteomes" id="UP000323844">
    <property type="component" value="Chromosome"/>
</dbReference>
<proteinExistence type="predicted"/>
<dbReference type="OrthoDB" id="6196146at2"/>
<sequence>MLTLFASLIGFFGSIFPEIIKLFREKSDKAHELKILEKQMEYNNMSIAHLAEIESDIASNNILYKTYKTNILWIDALNGTVRPVLAYGFFIIYAWMKIRQSVIASHLSLLGQVGLLWTENDQAIFAGIISFYFGQRTFSKLRKSF</sequence>
<name>A0A5C0UHG1_9RICK</name>
<dbReference type="RefSeq" id="WP_148951946.1">
    <property type="nucleotide sequence ID" value="NZ_CP043312.1"/>
</dbReference>
<organism evidence="1 2">
    <name type="scientific">Candidatus Sneabacter namystus</name>
    <dbReference type="NCBI Taxonomy" id="2601646"/>
    <lineage>
        <taxon>Bacteria</taxon>
        <taxon>Pseudomonadati</taxon>
        <taxon>Pseudomonadota</taxon>
        <taxon>Alphaproteobacteria</taxon>
        <taxon>Rickettsiales</taxon>
        <taxon>Rickettsiaceae</taxon>
        <taxon>Rickettsieae</taxon>
        <taxon>Candidatus Sneabacter</taxon>
    </lineage>
</organism>
<reference evidence="1 2" key="1">
    <citation type="submission" date="2019-08" db="EMBL/GenBank/DDBJ databases">
        <title>Highly reduced genomes of protist endosymbionts show evolutionary convergence.</title>
        <authorList>
            <person name="George E."/>
            <person name="Husnik F."/>
            <person name="Tashyreva D."/>
            <person name="Prokopchuk G."/>
            <person name="Horak A."/>
            <person name="Kwong W.K."/>
            <person name="Lukes J."/>
            <person name="Keeling P.J."/>
        </authorList>
    </citation>
    <scope>NUCLEOTIDE SEQUENCE [LARGE SCALE GENOMIC DNA]</scope>
    <source>
        <strain evidence="1">1621</strain>
    </source>
</reference>
<dbReference type="AlphaFoldDB" id="A0A5C0UHG1"/>
<keyword evidence="2" id="KW-1185">Reference proteome</keyword>
<evidence type="ECO:0000313" key="2">
    <source>
        <dbReference type="Proteomes" id="UP000323844"/>
    </source>
</evidence>
<accession>A0A5C0UHG1</accession>
<dbReference type="EMBL" id="CP043312">
    <property type="protein sequence ID" value="QEK39585.1"/>
    <property type="molecule type" value="Genomic_DNA"/>
</dbReference>
<evidence type="ECO:0000313" key="1">
    <source>
        <dbReference type="EMBL" id="QEK39585.1"/>
    </source>
</evidence>
<protein>
    <submittedName>
        <fullName evidence="1">Uncharacterized protein</fullName>
    </submittedName>
</protein>
<gene>
    <name evidence="1" type="ORF">FZC37_01375</name>
</gene>
<dbReference type="KEGG" id="snay:FZC37_01375"/>